<organism evidence="7 8">
    <name type="scientific">Pantoea osteomyelitidis</name>
    <dbReference type="NCBI Taxonomy" id="3230026"/>
    <lineage>
        <taxon>Bacteria</taxon>
        <taxon>Pseudomonadati</taxon>
        <taxon>Pseudomonadota</taxon>
        <taxon>Gammaproteobacteria</taxon>
        <taxon>Enterobacterales</taxon>
        <taxon>Erwiniaceae</taxon>
        <taxon>Pantoea</taxon>
    </lineage>
</organism>
<evidence type="ECO:0000256" key="4">
    <source>
        <dbReference type="ARBA" id="ARBA00012921"/>
    </source>
</evidence>
<proteinExistence type="inferred from homology"/>
<accession>A0ABW7PVR3</accession>
<comment type="similarity">
    <text evidence="3">Belongs to the FumD family.</text>
</comment>
<dbReference type="InterPro" id="IPR024493">
    <property type="entry name" value="FumD"/>
</dbReference>
<reference evidence="7 8" key="1">
    <citation type="submission" date="2024-08" db="EMBL/GenBank/DDBJ databases">
        <title>Pantoea ronii - a newly identified human opportunistic pathogen.</title>
        <authorList>
            <person name="Keidar-Friedman D."/>
            <person name="Sorek N."/>
            <person name="Leshin-Carmel D."/>
            <person name="Tsur A."/>
            <person name="Amsalem M."/>
            <person name="Tolkach D."/>
            <person name="Brosh-Nissimov T."/>
        </authorList>
    </citation>
    <scope>NUCLEOTIDE SEQUENCE [LARGE SCALE GENOMIC DNA]</scope>
    <source>
        <strain evidence="7 8">AA23256</strain>
    </source>
</reference>
<evidence type="ECO:0000256" key="2">
    <source>
        <dbReference type="ARBA" id="ARBA00003131"/>
    </source>
</evidence>
<comment type="caution">
    <text evidence="7">The sequence shown here is derived from an EMBL/GenBank/DDBJ whole genome shotgun (WGS) entry which is preliminary data.</text>
</comment>
<evidence type="ECO:0000256" key="3">
    <source>
        <dbReference type="ARBA" id="ARBA00010181"/>
    </source>
</evidence>
<dbReference type="EMBL" id="JBGFSN010000004">
    <property type="protein sequence ID" value="MFH8134258.1"/>
    <property type="molecule type" value="Genomic_DNA"/>
</dbReference>
<evidence type="ECO:0000256" key="6">
    <source>
        <dbReference type="ARBA" id="ARBA00023239"/>
    </source>
</evidence>
<evidence type="ECO:0000256" key="1">
    <source>
        <dbReference type="ARBA" id="ARBA00000929"/>
    </source>
</evidence>
<gene>
    <name evidence="7" type="ORF">ABU178_08750</name>
</gene>
<dbReference type="EC" id="4.2.1.2" evidence="4"/>
<keyword evidence="8" id="KW-1185">Reference proteome</keyword>
<sequence>MKRDILNEDDYDEVCRVIGDAVIVLAECGHETKRAEITSLLKRTRLQRAHSERDEQRMLEHAIRLVKPDAS</sequence>
<keyword evidence="6" id="KW-0456">Lyase</keyword>
<name>A0ABW7PVR3_9GAMM</name>
<comment type="catalytic activity">
    <reaction evidence="1">
        <text>(S)-malate = fumarate + H2O</text>
        <dbReference type="Rhea" id="RHEA:12460"/>
        <dbReference type="ChEBI" id="CHEBI:15377"/>
        <dbReference type="ChEBI" id="CHEBI:15589"/>
        <dbReference type="ChEBI" id="CHEBI:29806"/>
        <dbReference type="EC" id="4.2.1.2"/>
    </reaction>
</comment>
<evidence type="ECO:0000313" key="7">
    <source>
        <dbReference type="EMBL" id="MFH8134258.1"/>
    </source>
</evidence>
<comment type="function">
    <text evidence="2">In vitro catalyzes the addition of water to fumarate, forming malate. Cannot catalyze the reverse reaction. Cannot use the cis-isomer maleate as substrate.</text>
</comment>
<protein>
    <recommendedName>
        <fullName evidence="5">Fumarase D</fullName>
        <ecNumber evidence="4">4.2.1.2</ecNumber>
    </recommendedName>
</protein>
<dbReference type="Proteomes" id="UP001611251">
    <property type="component" value="Unassembled WGS sequence"/>
</dbReference>
<dbReference type="RefSeq" id="WP_397213887.1">
    <property type="nucleotide sequence ID" value="NZ_JBGFSN010000004.1"/>
</dbReference>
<evidence type="ECO:0000256" key="5">
    <source>
        <dbReference type="ARBA" id="ARBA00015109"/>
    </source>
</evidence>
<evidence type="ECO:0000313" key="8">
    <source>
        <dbReference type="Proteomes" id="UP001611251"/>
    </source>
</evidence>
<dbReference type="Pfam" id="PF10965">
    <property type="entry name" value="DUF2767"/>
    <property type="match status" value="1"/>
</dbReference>